<gene>
    <name evidence="4" type="ORF">OE88DRAFT_1657019</name>
</gene>
<dbReference type="InterPro" id="IPR000073">
    <property type="entry name" value="AB_hydrolase_1"/>
</dbReference>
<dbReference type="Proteomes" id="UP000305948">
    <property type="component" value="Unassembled WGS sequence"/>
</dbReference>
<dbReference type="SUPFAM" id="SSF53474">
    <property type="entry name" value="alpha/beta-Hydrolases"/>
    <property type="match status" value="1"/>
</dbReference>
<evidence type="ECO:0000259" key="3">
    <source>
        <dbReference type="Pfam" id="PF00561"/>
    </source>
</evidence>
<dbReference type="Pfam" id="PF00561">
    <property type="entry name" value="Abhydrolase_1"/>
    <property type="match status" value="1"/>
</dbReference>
<reference evidence="4 5" key="1">
    <citation type="journal article" date="2019" name="Nat. Ecol. Evol.">
        <title>Megaphylogeny resolves global patterns of mushroom evolution.</title>
        <authorList>
            <person name="Varga T."/>
            <person name="Krizsan K."/>
            <person name="Foldi C."/>
            <person name="Dima B."/>
            <person name="Sanchez-Garcia M."/>
            <person name="Sanchez-Ramirez S."/>
            <person name="Szollosi G.J."/>
            <person name="Szarkandi J.G."/>
            <person name="Papp V."/>
            <person name="Albert L."/>
            <person name="Andreopoulos W."/>
            <person name="Angelini C."/>
            <person name="Antonin V."/>
            <person name="Barry K.W."/>
            <person name="Bougher N.L."/>
            <person name="Buchanan P."/>
            <person name="Buyck B."/>
            <person name="Bense V."/>
            <person name="Catcheside P."/>
            <person name="Chovatia M."/>
            <person name="Cooper J."/>
            <person name="Damon W."/>
            <person name="Desjardin D."/>
            <person name="Finy P."/>
            <person name="Geml J."/>
            <person name="Haridas S."/>
            <person name="Hughes K."/>
            <person name="Justo A."/>
            <person name="Karasinski D."/>
            <person name="Kautmanova I."/>
            <person name="Kiss B."/>
            <person name="Kocsube S."/>
            <person name="Kotiranta H."/>
            <person name="LaButti K.M."/>
            <person name="Lechner B.E."/>
            <person name="Liimatainen K."/>
            <person name="Lipzen A."/>
            <person name="Lukacs Z."/>
            <person name="Mihaltcheva S."/>
            <person name="Morgado L.N."/>
            <person name="Niskanen T."/>
            <person name="Noordeloos M.E."/>
            <person name="Ohm R.A."/>
            <person name="Ortiz-Santana B."/>
            <person name="Ovrebo C."/>
            <person name="Racz N."/>
            <person name="Riley R."/>
            <person name="Savchenko A."/>
            <person name="Shiryaev A."/>
            <person name="Soop K."/>
            <person name="Spirin V."/>
            <person name="Szebenyi C."/>
            <person name="Tomsovsky M."/>
            <person name="Tulloss R.E."/>
            <person name="Uehling J."/>
            <person name="Grigoriev I.V."/>
            <person name="Vagvolgyi C."/>
            <person name="Papp T."/>
            <person name="Martin F.M."/>
            <person name="Miettinen O."/>
            <person name="Hibbett D.S."/>
            <person name="Nagy L.G."/>
        </authorList>
    </citation>
    <scope>NUCLEOTIDE SEQUENCE [LARGE SCALE GENOMIC DNA]</scope>
    <source>
        <strain evidence="4 5">OMC1185</strain>
    </source>
</reference>
<dbReference type="PRINTS" id="PR00793">
    <property type="entry name" value="PROAMNOPTASE"/>
</dbReference>
<proteinExistence type="inferred from homology"/>
<dbReference type="STRING" id="5364.A0A5C3N5R4"/>
<sequence>MSHDYLAPHSDLHIANDIPVIFYDQIGIGKSTHLRDRGAKFWTYDLFMDELQNLLDYFGISDNYDLLGHSWGAMLAAMFGAARQPTGLQHIVLVGTPASMQLWEEETNKLAQGLTFTAGSACKDGPSADYAVTSIYL</sequence>
<dbReference type="GO" id="GO:0006508">
    <property type="term" value="P:proteolysis"/>
    <property type="evidence" value="ECO:0007669"/>
    <property type="project" value="InterPro"/>
</dbReference>
<evidence type="ECO:0000256" key="2">
    <source>
        <dbReference type="ARBA" id="ARBA00022801"/>
    </source>
</evidence>
<dbReference type="InterPro" id="IPR002410">
    <property type="entry name" value="Peptidase_S33"/>
</dbReference>
<dbReference type="Gene3D" id="3.40.50.1820">
    <property type="entry name" value="alpha/beta hydrolase"/>
    <property type="match status" value="1"/>
</dbReference>
<feature type="domain" description="AB hydrolase-1" evidence="3">
    <location>
        <begin position="17"/>
        <end position="112"/>
    </location>
</feature>
<dbReference type="GO" id="GO:0008233">
    <property type="term" value="F:peptidase activity"/>
    <property type="evidence" value="ECO:0007669"/>
    <property type="project" value="InterPro"/>
</dbReference>
<keyword evidence="2" id="KW-0378">Hydrolase</keyword>
<evidence type="ECO:0000256" key="1">
    <source>
        <dbReference type="ARBA" id="ARBA00010088"/>
    </source>
</evidence>
<evidence type="ECO:0000313" key="5">
    <source>
        <dbReference type="Proteomes" id="UP000305948"/>
    </source>
</evidence>
<dbReference type="PANTHER" id="PTHR43433">
    <property type="entry name" value="HYDROLASE, ALPHA/BETA FOLD FAMILY PROTEIN"/>
    <property type="match status" value="1"/>
</dbReference>
<dbReference type="PANTHER" id="PTHR43433:SF5">
    <property type="entry name" value="AB HYDROLASE-1 DOMAIN-CONTAINING PROTEIN"/>
    <property type="match status" value="1"/>
</dbReference>
<dbReference type="InterPro" id="IPR029058">
    <property type="entry name" value="AB_hydrolase_fold"/>
</dbReference>
<accession>A0A5C3N5R4</accession>
<dbReference type="InterPro" id="IPR050471">
    <property type="entry name" value="AB_hydrolase"/>
</dbReference>
<organism evidence="4 5">
    <name type="scientific">Heliocybe sulcata</name>
    <dbReference type="NCBI Taxonomy" id="5364"/>
    <lineage>
        <taxon>Eukaryota</taxon>
        <taxon>Fungi</taxon>
        <taxon>Dikarya</taxon>
        <taxon>Basidiomycota</taxon>
        <taxon>Agaricomycotina</taxon>
        <taxon>Agaricomycetes</taxon>
        <taxon>Gloeophyllales</taxon>
        <taxon>Gloeophyllaceae</taxon>
        <taxon>Heliocybe</taxon>
    </lineage>
</organism>
<evidence type="ECO:0000313" key="4">
    <source>
        <dbReference type="EMBL" id="TFK53139.1"/>
    </source>
</evidence>
<name>A0A5C3N5R4_9AGAM</name>
<keyword evidence="5" id="KW-1185">Reference proteome</keyword>
<dbReference type="AlphaFoldDB" id="A0A5C3N5R4"/>
<protein>
    <recommendedName>
        <fullName evidence="3">AB hydrolase-1 domain-containing protein</fullName>
    </recommendedName>
</protein>
<dbReference type="EMBL" id="ML213508">
    <property type="protein sequence ID" value="TFK53139.1"/>
    <property type="molecule type" value="Genomic_DNA"/>
</dbReference>
<comment type="similarity">
    <text evidence="1">Belongs to the peptidase S33 family.</text>
</comment>
<dbReference type="OrthoDB" id="190201at2759"/>